<evidence type="ECO:0000313" key="3">
    <source>
        <dbReference type="Proteomes" id="UP000651156"/>
    </source>
</evidence>
<dbReference type="Gene3D" id="3.40.50.2000">
    <property type="entry name" value="Glycogen Phosphorylase B"/>
    <property type="match status" value="1"/>
</dbReference>
<dbReference type="Proteomes" id="UP000651156">
    <property type="component" value="Unassembled WGS sequence"/>
</dbReference>
<proteinExistence type="predicted"/>
<dbReference type="PANTHER" id="PTHR21015:SF28">
    <property type="entry name" value="SLL1722 PROTEIN"/>
    <property type="match status" value="1"/>
</dbReference>
<dbReference type="InterPro" id="IPR016683">
    <property type="entry name" value="Glyco_trans_28_RedA_prd"/>
</dbReference>
<dbReference type="PIRSF" id="PIRSF017085">
    <property type="entry name" value="Glycosyltransf_RedA_prd"/>
    <property type="match status" value="1"/>
</dbReference>
<gene>
    <name evidence="2" type="ORF">IQ230_07855</name>
</gene>
<dbReference type="SUPFAM" id="SSF53756">
    <property type="entry name" value="UDP-Glycosyltransferase/glycogen phosphorylase"/>
    <property type="match status" value="1"/>
</dbReference>
<feature type="domain" description="Glycosyl transferase family 28 C-terminal" evidence="1">
    <location>
        <begin position="305"/>
        <end position="421"/>
    </location>
</feature>
<dbReference type="InterPro" id="IPR007235">
    <property type="entry name" value="Glyco_trans_28_C"/>
</dbReference>
<reference evidence="2 3" key="1">
    <citation type="submission" date="2020-10" db="EMBL/GenBank/DDBJ databases">
        <authorList>
            <person name="Castelo-Branco R."/>
            <person name="Eusebio N."/>
            <person name="Adriana R."/>
            <person name="Vieira A."/>
            <person name="Brugerolle De Fraissinette N."/>
            <person name="Rezende De Castro R."/>
            <person name="Schneider M.P."/>
            <person name="Vasconcelos V."/>
            <person name="Leao P.N."/>
        </authorList>
    </citation>
    <scope>NUCLEOTIDE SEQUENCE [LARGE SCALE GENOMIC DNA]</scope>
    <source>
        <strain evidence="2 3">LEGE 06123</strain>
    </source>
</reference>
<name>A0ABR9UPS2_9CHRO</name>
<evidence type="ECO:0000259" key="1">
    <source>
        <dbReference type="Pfam" id="PF04101"/>
    </source>
</evidence>
<comment type="caution">
    <text evidence="2">The sequence shown here is derived from an EMBL/GenBank/DDBJ whole genome shotgun (WGS) entry which is preliminary data.</text>
</comment>
<evidence type="ECO:0000313" key="2">
    <source>
        <dbReference type="EMBL" id="MBE9190274.1"/>
    </source>
</evidence>
<organism evidence="2 3">
    <name type="scientific">Gloeocapsopsis crepidinum LEGE 06123</name>
    <dbReference type="NCBI Taxonomy" id="588587"/>
    <lineage>
        <taxon>Bacteria</taxon>
        <taxon>Bacillati</taxon>
        <taxon>Cyanobacteriota</taxon>
        <taxon>Cyanophyceae</taxon>
        <taxon>Oscillatoriophycideae</taxon>
        <taxon>Chroococcales</taxon>
        <taxon>Chroococcaceae</taxon>
        <taxon>Gloeocapsopsis</taxon>
    </lineage>
</organism>
<dbReference type="EMBL" id="JADEWN010000014">
    <property type="protein sequence ID" value="MBE9190274.1"/>
    <property type="molecule type" value="Genomic_DNA"/>
</dbReference>
<keyword evidence="3" id="KW-1185">Reference proteome</keyword>
<sequence>MSPKNNRKRQWDNYTIGSINKGITINTVATIKEGCRLIPLQRQNYDNQQDNSTNTRKLHIALYSHDTMGLGHKCRNLLIAQTLAKSSLQASILLITGMGEASTFDIPPGIDYLSLPALRKQVDGKYQSRRIELPLQDIIALRSQTIRAALAAFKPDVFIVDNVPRGAVGELNSALEYLKSREQTHCVLGLRDVLDAPAIVHREWQRAANEEAICKYYDAVWVYGDPTVYDPVHEYNFSPEVAKKVRYTGYFDQRQRLQFNQSQTDELLASLELPPGRLALCLVGGGQDGAYLAKAFVNAILPPNTNGIIVTGPFMPQQVRQQLHQKAQMCPRLRVLDVAEPTQLLHHADCVVAMGGYNTTCELLSFGKRSLIVPRVQPRTEQLIRAQRLYELGLTDLLHPNDVNPQAIAAWLAQHQQPQPKQSVDLNGLERLPYLLSELVTRSSEAQSRAS</sequence>
<dbReference type="PANTHER" id="PTHR21015">
    <property type="entry name" value="UDP-N-ACETYLGLUCOSAMINE--N-ACETYLMURAMYL-(PENTAPEPTIDE) PYROPHOSPHORYL-UNDECAPRENOL N-ACETYLGLUCOSAMINE TRANSFERASE 1"/>
    <property type="match status" value="1"/>
</dbReference>
<accession>A0ABR9UPS2</accession>
<dbReference type="Pfam" id="PF04101">
    <property type="entry name" value="Glyco_tran_28_C"/>
    <property type="match status" value="1"/>
</dbReference>
<protein>
    <submittedName>
        <fullName evidence="2">Glycosyltransferase</fullName>
    </submittedName>
</protein>